<keyword evidence="7" id="KW-0238">DNA-binding</keyword>
<dbReference type="SUPFAM" id="SSF46934">
    <property type="entry name" value="UBA-like"/>
    <property type="match status" value="1"/>
</dbReference>
<keyword evidence="4 9" id="KW-0808">Transferase</keyword>
<comment type="caution">
    <text evidence="12">The sequence shown here is derived from an EMBL/GenBank/DDBJ whole genome shotgun (WGS) entry which is preliminary data.</text>
</comment>
<evidence type="ECO:0000256" key="2">
    <source>
        <dbReference type="ARBA" id="ARBA00011975"/>
    </source>
</evidence>
<proteinExistence type="inferred from homology"/>
<dbReference type="PROSITE" id="PS51680">
    <property type="entry name" value="SAM_MT_DRM"/>
    <property type="match status" value="1"/>
</dbReference>
<dbReference type="InterPro" id="IPR009060">
    <property type="entry name" value="UBA-like_sf"/>
</dbReference>
<comment type="similarity">
    <text evidence="9">Belongs to the class I-like SAM-binding methyltransferase superfamily. C5-methyltransferase family.</text>
</comment>
<dbReference type="InterPro" id="IPR029063">
    <property type="entry name" value="SAM-dependent_MTases_sf"/>
</dbReference>
<dbReference type="InterPro" id="IPR050390">
    <property type="entry name" value="C5-Methyltransferase"/>
</dbReference>
<feature type="active site" evidence="9">
    <location>
        <position position="583"/>
    </location>
</feature>
<dbReference type="Gene3D" id="3.40.50.150">
    <property type="entry name" value="Vaccinia Virus protein VP39"/>
    <property type="match status" value="1"/>
</dbReference>
<evidence type="ECO:0000313" key="12">
    <source>
        <dbReference type="EMBL" id="KAF5206876.1"/>
    </source>
</evidence>
<evidence type="ECO:0000256" key="7">
    <source>
        <dbReference type="ARBA" id="ARBA00023125"/>
    </source>
</evidence>
<dbReference type="InterPro" id="IPR015940">
    <property type="entry name" value="UBA"/>
</dbReference>
<evidence type="ECO:0000256" key="6">
    <source>
        <dbReference type="ARBA" id="ARBA00022737"/>
    </source>
</evidence>
<dbReference type="InterPro" id="IPR001525">
    <property type="entry name" value="C5_MeTfrase"/>
</dbReference>
<dbReference type="Gene3D" id="1.10.8.10">
    <property type="entry name" value="DNA helicase RuvA subunit, C-terminal domain"/>
    <property type="match status" value="1"/>
</dbReference>
<reference evidence="12 13" key="1">
    <citation type="submission" date="2020-06" db="EMBL/GenBank/DDBJ databases">
        <title>Transcriptomic and genomic resources for Thalictrum thalictroides and T. hernandezii: Facilitating candidate gene discovery in an emerging model plant lineage.</title>
        <authorList>
            <person name="Arias T."/>
            <person name="Riano-Pachon D.M."/>
            <person name="Di Stilio V.S."/>
        </authorList>
    </citation>
    <scope>NUCLEOTIDE SEQUENCE [LARGE SCALE GENOMIC DNA]</scope>
    <source>
        <strain evidence="13">cv. WT478/WT964</strain>
        <tissue evidence="12">Leaves</tissue>
    </source>
</reference>
<dbReference type="InterPro" id="IPR030380">
    <property type="entry name" value="SAM_MeTfrase_DRM"/>
</dbReference>
<dbReference type="PANTHER" id="PTHR23068:SF25">
    <property type="entry name" value="DNA (CYTOSINE-5)-METHYLTRANSFERASE DRM2"/>
    <property type="match status" value="1"/>
</dbReference>
<keyword evidence="13" id="KW-1185">Reference proteome</keyword>
<protein>
    <recommendedName>
        <fullName evidence="2">DNA (cytosine-5-)-methyltransferase</fullName>
        <ecNumber evidence="2">2.1.1.37</ecNumber>
    </recommendedName>
</protein>
<evidence type="ECO:0000256" key="5">
    <source>
        <dbReference type="ARBA" id="ARBA00022691"/>
    </source>
</evidence>
<dbReference type="Pfam" id="PF00145">
    <property type="entry name" value="DNA_methylase"/>
    <property type="match status" value="1"/>
</dbReference>
<evidence type="ECO:0000256" key="3">
    <source>
        <dbReference type="ARBA" id="ARBA00022603"/>
    </source>
</evidence>
<dbReference type="GO" id="GO:0005634">
    <property type="term" value="C:nucleus"/>
    <property type="evidence" value="ECO:0007669"/>
    <property type="project" value="UniProtKB-SubCell"/>
</dbReference>
<evidence type="ECO:0000256" key="8">
    <source>
        <dbReference type="ARBA" id="ARBA00023242"/>
    </source>
</evidence>
<dbReference type="PROSITE" id="PS51679">
    <property type="entry name" value="SAM_MT_C5"/>
    <property type="match status" value="1"/>
</dbReference>
<feature type="domain" description="UBA" evidence="10">
    <location>
        <begin position="95"/>
        <end position="138"/>
    </location>
</feature>
<comment type="subcellular location">
    <subcellularLocation>
        <location evidence="1">Nucleus</location>
    </subcellularLocation>
</comment>
<gene>
    <name evidence="12" type="ORF">FRX31_003536</name>
</gene>
<evidence type="ECO:0000259" key="11">
    <source>
        <dbReference type="PROSITE" id="PS51680"/>
    </source>
</evidence>
<accession>A0A7J6XAQ0</accession>
<dbReference type="GO" id="GO:0003677">
    <property type="term" value="F:DNA binding"/>
    <property type="evidence" value="ECO:0007669"/>
    <property type="project" value="UniProtKB-KW"/>
</dbReference>
<evidence type="ECO:0000259" key="10">
    <source>
        <dbReference type="PROSITE" id="PS50030"/>
    </source>
</evidence>
<dbReference type="PROSITE" id="PS50030">
    <property type="entry name" value="UBA"/>
    <property type="match status" value="1"/>
</dbReference>
<sequence length="627" mass="71149">MGDHNSDSDLNDYQGDQNGTPIILLPWYPNPTDCDQGFGSGYDYKGDHNRDSDLNDYWGDQNETPIILLPWYPNPTDCDQGFGSGYDYKASTSTPVSPQTKLISRFLSMGFPEELVTKAINETGKSKTEDVLDTILTYSALNNFSAECEPVPFDQHSSDCGNDFFDDLSDSDCCLGNEDDAEHLPDKEKKFLQLIDMGYLVEEASSAIDASGSDTTILELMDYITASQIANTANAPQQERPQPISDFGDEIDLDFQDCPTLVKRMKLSEGEERWKRKTESWRKHEKARLRQKNMYAHKDDTTIHVPKDKIGFGVPNNPRPMLRRKIPEEAAGPPFFYYENVSTARKRGYIHNLPIENRYPLLPLPPPTIQEVLPLTKKWWPSWDERTKLNCLNTCYASAQLTKRVKDALDRWDGVPPSETQRYVLYECRKWNLVWTGKNKVAPLEPDEIEMIMGYPKNHTRGGGISRTERYKALGNSFQVDTVAFHFSVLRSIYPHGMNVLSLFSGIGGAEVALDRLGIKLKSVVSIEISSVNRSIIRSWWEQTNQTGNLIEFDDVQELTQDKLEHLMQSVGGFDLVVGGSPCNNLTGSNRRSRDGLKGKHSILFYDYFRILNTVKFIMENNRSFGS</sequence>
<feature type="domain" description="SAM-dependent MTase DRM-type" evidence="11">
    <location>
        <begin position="288"/>
        <end position="622"/>
    </location>
</feature>
<dbReference type="GO" id="GO:0032259">
    <property type="term" value="P:methylation"/>
    <property type="evidence" value="ECO:0007669"/>
    <property type="project" value="UniProtKB-KW"/>
</dbReference>
<evidence type="ECO:0000256" key="9">
    <source>
        <dbReference type="PROSITE-ProRule" id="PRU01016"/>
    </source>
</evidence>
<dbReference type="GO" id="GO:0003886">
    <property type="term" value="F:DNA (cytosine-5-)-methyltransferase activity"/>
    <property type="evidence" value="ECO:0007669"/>
    <property type="project" value="UniProtKB-EC"/>
</dbReference>
<dbReference type="AlphaFoldDB" id="A0A7J6XAQ0"/>
<name>A0A7J6XAQ0_THATH</name>
<evidence type="ECO:0000256" key="1">
    <source>
        <dbReference type="ARBA" id="ARBA00004123"/>
    </source>
</evidence>
<evidence type="ECO:0000256" key="4">
    <source>
        <dbReference type="ARBA" id="ARBA00022679"/>
    </source>
</evidence>
<dbReference type="PANTHER" id="PTHR23068">
    <property type="entry name" value="DNA CYTOSINE-5- -METHYLTRANSFERASE 3-RELATED"/>
    <property type="match status" value="1"/>
</dbReference>
<dbReference type="SUPFAM" id="SSF53335">
    <property type="entry name" value="S-adenosyl-L-methionine-dependent methyltransferases"/>
    <property type="match status" value="2"/>
</dbReference>
<evidence type="ECO:0000313" key="13">
    <source>
        <dbReference type="Proteomes" id="UP000554482"/>
    </source>
</evidence>
<organism evidence="12 13">
    <name type="scientific">Thalictrum thalictroides</name>
    <name type="common">Rue-anemone</name>
    <name type="synonym">Anemone thalictroides</name>
    <dbReference type="NCBI Taxonomy" id="46969"/>
    <lineage>
        <taxon>Eukaryota</taxon>
        <taxon>Viridiplantae</taxon>
        <taxon>Streptophyta</taxon>
        <taxon>Embryophyta</taxon>
        <taxon>Tracheophyta</taxon>
        <taxon>Spermatophyta</taxon>
        <taxon>Magnoliopsida</taxon>
        <taxon>Ranunculales</taxon>
        <taxon>Ranunculaceae</taxon>
        <taxon>Thalictroideae</taxon>
        <taxon>Thalictrum</taxon>
    </lineage>
</organism>
<keyword evidence="6" id="KW-0677">Repeat</keyword>
<keyword evidence="3 9" id="KW-0489">Methyltransferase</keyword>
<keyword evidence="8" id="KW-0539">Nucleus</keyword>
<dbReference type="OrthoDB" id="641149at2759"/>
<keyword evidence="5 9" id="KW-0949">S-adenosyl-L-methionine</keyword>
<dbReference type="EMBL" id="JABWDY010002134">
    <property type="protein sequence ID" value="KAF5206876.1"/>
    <property type="molecule type" value="Genomic_DNA"/>
</dbReference>
<dbReference type="EC" id="2.1.1.37" evidence="2"/>
<dbReference type="Proteomes" id="UP000554482">
    <property type="component" value="Unassembled WGS sequence"/>
</dbReference>